<organism evidence="1 2">
    <name type="scientific">Crocosphaera chwakensis CCY0110</name>
    <dbReference type="NCBI Taxonomy" id="391612"/>
    <lineage>
        <taxon>Bacteria</taxon>
        <taxon>Bacillati</taxon>
        <taxon>Cyanobacteriota</taxon>
        <taxon>Cyanophyceae</taxon>
        <taxon>Oscillatoriophycideae</taxon>
        <taxon>Chroococcales</taxon>
        <taxon>Aphanothecaceae</taxon>
        <taxon>Crocosphaera</taxon>
        <taxon>Crocosphaera chwakensis</taxon>
    </lineage>
</organism>
<protein>
    <submittedName>
        <fullName evidence="1">Uncharacterized protein</fullName>
    </submittedName>
</protein>
<dbReference type="Proteomes" id="UP000003781">
    <property type="component" value="Unassembled WGS sequence"/>
</dbReference>
<comment type="caution">
    <text evidence="1">The sequence shown here is derived from an EMBL/GenBank/DDBJ whole genome shotgun (WGS) entry which is preliminary data.</text>
</comment>
<evidence type="ECO:0000313" key="2">
    <source>
        <dbReference type="Proteomes" id="UP000003781"/>
    </source>
</evidence>
<accession>A3ISE2</accession>
<dbReference type="AlphaFoldDB" id="A3ISE2"/>
<gene>
    <name evidence="1" type="ORF">CY0110_08286</name>
</gene>
<dbReference type="EMBL" id="AAXW01000022">
    <property type="protein sequence ID" value="EAZ90658.1"/>
    <property type="molecule type" value="Genomic_DNA"/>
</dbReference>
<sequence length="35" mass="4065">MSGVKLRKAFSIISYQFFQLLVIDNNNSEQLTFIV</sequence>
<proteinExistence type="predicted"/>
<name>A3ISE2_9CHRO</name>
<keyword evidence="2" id="KW-1185">Reference proteome</keyword>
<evidence type="ECO:0000313" key="1">
    <source>
        <dbReference type="EMBL" id="EAZ90658.1"/>
    </source>
</evidence>
<reference evidence="1 2" key="1">
    <citation type="submission" date="2007-03" db="EMBL/GenBank/DDBJ databases">
        <authorList>
            <person name="Stal L."/>
            <person name="Ferriera S."/>
            <person name="Johnson J."/>
            <person name="Kravitz S."/>
            <person name="Beeson K."/>
            <person name="Sutton G."/>
            <person name="Rogers Y.-H."/>
            <person name="Friedman R."/>
            <person name="Frazier M."/>
            <person name="Venter J.C."/>
        </authorList>
    </citation>
    <scope>NUCLEOTIDE SEQUENCE [LARGE SCALE GENOMIC DNA]</scope>
    <source>
        <strain evidence="1 2">CCY0110</strain>
    </source>
</reference>